<keyword evidence="1" id="KW-0813">Transport</keyword>
<dbReference type="PANTHER" id="PTHR36504">
    <property type="entry name" value="LIPOPOLYSACCHARIDE EXPORT SYSTEM PROTEIN LPTA"/>
    <property type="match status" value="1"/>
</dbReference>
<dbReference type="Proteomes" id="UP000076128">
    <property type="component" value="Chromosome"/>
</dbReference>
<dbReference type="AlphaFoldDB" id="A0A159Z9I8"/>
<dbReference type="NCBIfam" id="TIGR03002">
    <property type="entry name" value="outer_YhbN_LptA"/>
    <property type="match status" value="1"/>
</dbReference>
<dbReference type="PATRIC" id="fig|1335048.3.peg.4462"/>
<dbReference type="KEGG" id="daa:AKL17_4296"/>
<dbReference type="GO" id="GO:0015920">
    <property type="term" value="P:lipopolysaccharide transport"/>
    <property type="evidence" value="ECO:0007669"/>
    <property type="project" value="InterPro"/>
</dbReference>
<evidence type="ECO:0000256" key="1">
    <source>
        <dbReference type="ARBA" id="ARBA00022448"/>
    </source>
</evidence>
<dbReference type="InterPro" id="IPR014340">
    <property type="entry name" value="LptA"/>
</dbReference>
<dbReference type="GO" id="GO:0001530">
    <property type="term" value="F:lipopolysaccharide binding"/>
    <property type="evidence" value="ECO:0007669"/>
    <property type="project" value="InterPro"/>
</dbReference>
<evidence type="ECO:0000313" key="6">
    <source>
        <dbReference type="Proteomes" id="UP000076128"/>
    </source>
</evidence>
<gene>
    <name evidence="5" type="ORF">AKL17_4296</name>
</gene>
<sequence>MSTPIKAPIAAKELERDMALPLRLTLAALALATSLSAAPSVFGQGTNLTVSGLQQDTGAPVEVTADSLRVDQVAGSAVFTGNVLIVQGTMRLAAGEVHVAYAKAADGTADTGTIDSMTATGGVTLATATEAAEATEAVYSPQSAQLVMTGDVLLTQGGNSVSGQTLTIDLNTGAGQMDGRVRTVLQTGSRPTGGGN</sequence>
<dbReference type="GO" id="GO:0017089">
    <property type="term" value="F:glycolipid transfer activity"/>
    <property type="evidence" value="ECO:0007669"/>
    <property type="project" value="TreeGrafter"/>
</dbReference>
<feature type="domain" description="Organic solvent tolerance-like N-terminal" evidence="4">
    <location>
        <begin position="62"/>
        <end position="173"/>
    </location>
</feature>
<dbReference type="STRING" id="1335048.AKL17_4296"/>
<evidence type="ECO:0000313" key="5">
    <source>
        <dbReference type="EMBL" id="AMY71508.1"/>
    </source>
</evidence>
<dbReference type="InterPro" id="IPR005653">
    <property type="entry name" value="OstA-like_N"/>
</dbReference>
<dbReference type="GO" id="GO:0009279">
    <property type="term" value="C:cell outer membrane"/>
    <property type="evidence" value="ECO:0007669"/>
    <property type="project" value="TreeGrafter"/>
</dbReference>
<evidence type="ECO:0000256" key="2">
    <source>
        <dbReference type="ARBA" id="ARBA00022729"/>
    </source>
</evidence>
<evidence type="ECO:0000256" key="3">
    <source>
        <dbReference type="ARBA" id="ARBA00022764"/>
    </source>
</evidence>
<keyword evidence="6" id="KW-1185">Reference proteome</keyword>
<organism evidence="5 6">
    <name type="scientific">Frigidibacter mobilis</name>
    <dbReference type="NCBI Taxonomy" id="1335048"/>
    <lineage>
        <taxon>Bacteria</taxon>
        <taxon>Pseudomonadati</taxon>
        <taxon>Pseudomonadota</taxon>
        <taxon>Alphaproteobacteria</taxon>
        <taxon>Rhodobacterales</taxon>
        <taxon>Paracoccaceae</taxon>
        <taxon>Frigidibacter</taxon>
    </lineage>
</organism>
<dbReference type="GO" id="GO:0030288">
    <property type="term" value="C:outer membrane-bounded periplasmic space"/>
    <property type="evidence" value="ECO:0007669"/>
    <property type="project" value="TreeGrafter"/>
</dbReference>
<dbReference type="Pfam" id="PF03968">
    <property type="entry name" value="LptD_N"/>
    <property type="match status" value="1"/>
</dbReference>
<proteinExistence type="predicted"/>
<dbReference type="Gene3D" id="2.60.450.10">
    <property type="entry name" value="Lipopolysaccharide (LPS) transport protein A like domain"/>
    <property type="match status" value="1"/>
</dbReference>
<accession>A0A159Z9I8</accession>
<evidence type="ECO:0000259" key="4">
    <source>
        <dbReference type="Pfam" id="PF03968"/>
    </source>
</evidence>
<reference evidence="5 6" key="1">
    <citation type="submission" date="2015-09" db="EMBL/GenBank/DDBJ databases">
        <title>Complete genome sequence of Defluviimonas alba cai42t isolated from an oilfield in Xinjiang.</title>
        <authorList>
            <person name="Geng S."/>
            <person name="Pan X."/>
            <person name="Wu X."/>
        </authorList>
    </citation>
    <scope>NUCLEOTIDE SEQUENCE [LARGE SCALE GENOMIC DNA]</scope>
    <source>
        <strain evidence="6">cai42</strain>
    </source>
</reference>
<protein>
    <submittedName>
        <fullName evidence="5">OstA family protein</fullName>
    </submittedName>
</protein>
<dbReference type="PANTHER" id="PTHR36504:SF1">
    <property type="entry name" value="LIPOPOLYSACCHARIDE EXPORT SYSTEM PROTEIN LPTA"/>
    <property type="match status" value="1"/>
</dbReference>
<keyword evidence="2" id="KW-0732">Signal</keyword>
<name>A0A159Z9I8_9RHOB</name>
<dbReference type="EMBL" id="CP012661">
    <property type="protein sequence ID" value="AMY71508.1"/>
    <property type="molecule type" value="Genomic_DNA"/>
</dbReference>
<dbReference type="InterPro" id="IPR052037">
    <property type="entry name" value="LPS_export_LptA"/>
</dbReference>
<keyword evidence="3" id="KW-0574">Periplasm</keyword>